<dbReference type="PANTHER" id="PTHR20859">
    <property type="entry name" value="INTERFERON/INTERLEUKIN RECEPTOR"/>
    <property type="match status" value="1"/>
</dbReference>
<dbReference type="Ensembl" id="ENSJJAT00000013912.1">
    <property type="protein sequence ID" value="ENSJJAP00000007498.1"/>
    <property type="gene ID" value="ENSJJAG00000011888.1"/>
</dbReference>
<dbReference type="GO" id="GO:0032002">
    <property type="term" value="C:interleukin-28 receptor complex"/>
    <property type="evidence" value="ECO:0007669"/>
    <property type="project" value="Ensembl"/>
</dbReference>
<dbReference type="GO" id="GO:0051607">
    <property type="term" value="P:defense response to virus"/>
    <property type="evidence" value="ECO:0007669"/>
    <property type="project" value="Ensembl"/>
</dbReference>
<feature type="compositionally biased region" description="Acidic residues" evidence="1">
    <location>
        <begin position="459"/>
        <end position="474"/>
    </location>
</feature>
<feature type="compositionally biased region" description="Acidic residues" evidence="1">
    <location>
        <begin position="298"/>
        <end position="310"/>
    </location>
</feature>
<evidence type="ECO:0000313" key="4">
    <source>
        <dbReference type="Proteomes" id="UP000694385"/>
    </source>
</evidence>
<feature type="region of interest" description="Disordered" evidence="1">
    <location>
        <begin position="275"/>
        <end position="362"/>
    </location>
</feature>
<dbReference type="InterPro" id="IPR036116">
    <property type="entry name" value="FN3_sf"/>
</dbReference>
<dbReference type="InterPro" id="IPR013783">
    <property type="entry name" value="Ig-like_fold"/>
</dbReference>
<reference evidence="3" key="1">
    <citation type="submission" date="2025-08" db="UniProtKB">
        <authorList>
            <consortium name="Ensembl"/>
        </authorList>
    </citation>
    <scope>IDENTIFICATION</scope>
</reference>
<dbReference type="SUPFAM" id="SSF49265">
    <property type="entry name" value="Fibronectin type III"/>
    <property type="match status" value="1"/>
</dbReference>
<dbReference type="GO" id="GO:0002385">
    <property type="term" value="P:mucosal immune response"/>
    <property type="evidence" value="ECO:0007669"/>
    <property type="project" value="Ensembl"/>
</dbReference>
<feature type="region of interest" description="Disordered" evidence="1">
    <location>
        <begin position="453"/>
        <end position="486"/>
    </location>
</feature>
<dbReference type="Gene3D" id="2.60.40.10">
    <property type="entry name" value="Immunoglobulins"/>
    <property type="match status" value="2"/>
</dbReference>
<reference evidence="3" key="2">
    <citation type="submission" date="2025-09" db="UniProtKB">
        <authorList>
            <consortium name="Ensembl"/>
        </authorList>
    </citation>
    <scope>IDENTIFICATION</scope>
</reference>
<dbReference type="Pfam" id="PF01108">
    <property type="entry name" value="Tissue_fac"/>
    <property type="match status" value="1"/>
</dbReference>
<dbReference type="Proteomes" id="UP000694385">
    <property type="component" value="Unassembled WGS sequence"/>
</dbReference>
<proteinExistence type="predicted"/>
<protein>
    <submittedName>
        <fullName evidence="3">Interferon lambda receptor 1</fullName>
    </submittedName>
</protein>
<dbReference type="PROSITE" id="PS50853">
    <property type="entry name" value="FN3"/>
    <property type="match status" value="1"/>
</dbReference>
<organism evidence="3 4">
    <name type="scientific">Jaculus jaculus</name>
    <name type="common">Lesser Egyptian jerboa</name>
    <dbReference type="NCBI Taxonomy" id="51337"/>
    <lineage>
        <taxon>Eukaryota</taxon>
        <taxon>Metazoa</taxon>
        <taxon>Chordata</taxon>
        <taxon>Craniata</taxon>
        <taxon>Vertebrata</taxon>
        <taxon>Euteleostomi</taxon>
        <taxon>Mammalia</taxon>
        <taxon>Eutheria</taxon>
        <taxon>Euarchontoglires</taxon>
        <taxon>Glires</taxon>
        <taxon>Rodentia</taxon>
        <taxon>Myomorpha</taxon>
        <taxon>Dipodoidea</taxon>
        <taxon>Dipodidae</taxon>
        <taxon>Dipodinae</taxon>
        <taxon>Jaculus</taxon>
    </lineage>
</organism>
<dbReference type="InterPro" id="IPR003961">
    <property type="entry name" value="FN3_dom"/>
</dbReference>
<evidence type="ECO:0000313" key="3">
    <source>
        <dbReference type="Ensembl" id="ENSJJAP00000007498.1"/>
    </source>
</evidence>
<evidence type="ECO:0000259" key="2">
    <source>
        <dbReference type="PROSITE" id="PS50853"/>
    </source>
</evidence>
<evidence type="ECO:0000256" key="1">
    <source>
        <dbReference type="SAM" id="MobiDB-lite"/>
    </source>
</evidence>
<dbReference type="OMA" id="FLCPQKE"/>
<dbReference type="GeneTree" id="ENSGT00510000048978"/>
<keyword evidence="4" id="KW-1185">Reference proteome</keyword>
<dbReference type="GO" id="GO:0050691">
    <property type="term" value="P:regulation of defense response to virus by host"/>
    <property type="evidence" value="ECO:0007669"/>
    <property type="project" value="Ensembl"/>
</dbReference>
<feature type="domain" description="Fibronectin type-III" evidence="2">
    <location>
        <begin position="1"/>
        <end position="101"/>
    </location>
</feature>
<name>A0A8C5KDE1_JACJA</name>
<dbReference type="GO" id="GO:1901857">
    <property type="term" value="P:positive regulation of cellular respiration"/>
    <property type="evidence" value="ECO:0007669"/>
    <property type="project" value="Ensembl"/>
</dbReference>
<dbReference type="GO" id="GO:0004896">
    <property type="term" value="F:cytokine receptor activity"/>
    <property type="evidence" value="ECO:0007669"/>
    <property type="project" value="TreeGrafter"/>
</dbReference>
<dbReference type="FunFam" id="2.60.40.10:FF:001235">
    <property type="entry name" value="Interferon lambda receptor 1"/>
    <property type="match status" value="1"/>
</dbReference>
<dbReference type="InterPro" id="IPR050650">
    <property type="entry name" value="Type-II_Cytokine-TF_Rcpt"/>
</dbReference>
<accession>A0A8C5KDE1</accession>
<dbReference type="PANTHER" id="PTHR20859:SF55">
    <property type="entry name" value="INTERFERON LAMBDA RECEPTOR 1"/>
    <property type="match status" value="1"/>
</dbReference>
<dbReference type="AlphaFoldDB" id="A0A8C5KDE1"/>
<sequence length="501" mass="56047">SPRNVTLFSQNFSVYLTWLPGLGSPPDVTYFVAYQGYISSQPWRKVKKCAGTRSLVCPLMCLKKQDLYNKFKGRVQAAWGGIRSPPVESKYLNYLFEVEPAPPALVLTRTEKILRINATYQLPPCMRLMDLKYEVKFWKEGTGSQTLFPATPHGQPVQIPLQPATSGRHCLSARTIYTLTTPKYSHFSEPSCIFLGVPGANWPVLVLPSSLLPVLLAVATGGVIWKCLKENPWFQRVKMPWVLDFSGFRQPVTTFQPSGPQYPDALFLCPQKEPTIRVRPPPQVRDPATLQGGSEKDSTEDELEDTEDSDSLQPYLEPPPFLRKELQVAQHSEADESGVDSGGASWTPLDKSEGSSAWDASDRSWPSAVVSLPWDEAESSSYLIKKRLDQRPDWDRQQEPLPCLDFSENLGALEEPLKEVPSWWAMWGASCPQQDLVTEEPLVSLQTLTFCWDSSPKEGEEEEEEGDWESEPEDSSGGSWKAAGLQRAEAMGGTLGHYMAR</sequence>